<evidence type="ECO:0000256" key="5">
    <source>
        <dbReference type="ARBA" id="ARBA00022824"/>
    </source>
</evidence>
<evidence type="ECO:0000256" key="8">
    <source>
        <dbReference type="ARBA" id="ARBA00023034"/>
    </source>
</evidence>
<evidence type="ECO:0000256" key="12">
    <source>
        <dbReference type="ARBA" id="ARBA00060029"/>
    </source>
</evidence>
<dbReference type="FunFam" id="1.20.5.110:FF:000033">
    <property type="entry name" value="bet1-like SNARE 1-1"/>
    <property type="match status" value="1"/>
</dbReference>
<evidence type="ECO:0000256" key="4">
    <source>
        <dbReference type="ARBA" id="ARBA00022692"/>
    </source>
</evidence>
<keyword evidence="10" id="KW-0472">Membrane</keyword>
<dbReference type="Gene3D" id="1.20.5.110">
    <property type="match status" value="1"/>
</dbReference>
<dbReference type="GO" id="GO:0000139">
    <property type="term" value="C:Golgi membrane"/>
    <property type="evidence" value="ECO:0007669"/>
    <property type="project" value="UniProtKB-SubCell"/>
</dbReference>
<dbReference type="GO" id="GO:0015031">
    <property type="term" value="P:protein transport"/>
    <property type="evidence" value="ECO:0007669"/>
    <property type="project" value="UniProtKB-KW"/>
</dbReference>
<evidence type="ECO:0000256" key="1">
    <source>
        <dbReference type="ARBA" id="ARBA00004163"/>
    </source>
</evidence>
<evidence type="ECO:0000256" key="6">
    <source>
        <dbReference type="ARBA" id="ARBA00022927"/>
    </source>
</evidence>
<evidence type="ECO:0000313" key="15">
    <source>
        <dbReference type="Proteomes" id="UP001419268"/>
    </source>
</evidence>
<keyword evidence="9" id="KW-0175">Coiled coil</keyword>
<dbReference type="InterPro" id="IPR000727">
    <property type="entry name" value="T_SNARE_dom"/>
</dbReference>
<dbReference type="EMBL" id="JBBNAG010000006">
    <property type="protein sequence ID" value="KAK9126644.1"/>
    <property type="molecule type" value="Genomic_DNA"/>
</dbReference>
<comment type="function">
    <text evidence="12">Required for vesicular transport from the ER to the Golgi complex. Functions as a SNARE associated with ER-derived vesicles.</text>
</comment>
<keyword evidence="4" id="KW-0812">Transmembrane</keyword>
<dbReference type="AlphaFoldDB" id="A0AAP0J395"/>
<comment type="subcellular location">
    <subcellularLocation>
        <location evidence="1">Endoplasmic reticulum membrane</location>
        <topology evidence="1">Single-pass type IV membrane protein</topology>
    </subcellularLocation>
    <subcellularLocation>
        <location evidence="2">Golgi apparatus membrane</location>
        <topology evidence="2">Single-pass type IV membrane protein</topology>
    </subcellularLocation>
</comment>
<evidence type="ECO:0000256" key="7">
    <source>
        <dbReference type="ARBA" id="ARBA00022989"/>
    </source>
</evidence>
<evidence type="ECO:0000313" key="14">
    <source>
        <dbReference type="EMBL" id="KAK9126644.1"/>
    </source>
</evidence>
<evidence type="ECO:0000256" key="9">
    <source>
        <dbReference type="ARBA" id="ARBA00023054"/>
    </source>
</evidence>
<evidence type="ECO:0000256" key="2">
    <source>
        <dbReference type="ARBA" id="ARBA00004409"/>
    </source>
</evidence>
<dbReference type="SUPFAM" id="SSF58038">
    <property type="entry name" value="SNARE fusion complex"/>
    <property type="match status" value="1"/>
</dbReference>
<dbReference type="PROSITE" id="PS50192">
    <property type="entry name" value="T_SNARE"/>
    <property type="match status" value="1"/>
</dbReference>
<organism evidence="14 15">
    <name type="scientific">Stephania cephalantha</name>
    <dbReference type="NCBI Taxonomy" id="152367"/>
    <lineage>
        <taxon>Eukaryota</taxon>
        <taxon>Viridiplantae</taxon>
        <taxon>Streptophyta</taxon>
        <taxon>Embryophyta</taxon>
        <taxon>Tracheophyta</taxon>
        <taxon>Spermatophyta</taxon>
        <taxon>Magnoliopsida</taxon>
        <taxon>Ranunculales</taxon>
        <taxon>Menispermaceae</taxon>
        <taxon>Menispermoideae</taxon>
        <taxon>Cissampelideae</taxon>
        <taxon>Stephania</taxon>
    </lineage>
</organism>
<keyword evidence="5" id="KW-0256">Endoplasmic reticulum</keyword>
<accession>A0AAP0J395</accession>
<dbReference type="GO" id="GO:0005789">
    <property type="term" value="C:endoplasmic reticulum membrane"/>
    <property type="evidence" value="ECO:0007669"/>
    <property type="project" value="UniProtKB-SubCell"/>
</dbReference>
<keyword evidence="7" id="KW-1133">Transmembrane helix</keyword>
<feature type="domain" description="T-SNARE coiled-coil homology" evidence="13">
    <location>
        <begin position="36"/>
        <end position="98"/>
    </location>
</feature>
<protein>
    <recommendedName>
        <fullName evidence="13">t-SNARE coiled-coil homology domain-containing protein</fullName>
    </recommendedName>
</protein>
<proteinExistence type="inferred from homology"/>
<keyword evidence="15" id="KW-1185">Reference proteome</keyword>
<gene>
    <name evidence="14" type="ORF">Scep_015490</name>
</gene>
<evidence type="ECO:0000256" key="11">
    <source>
        <dbReference type="ARBA" id="ARBA00037962"/>
    </source>
</evidence>
<dbReference type="CDD" id="cd15853">
    <property type="entry name" value="SNARE_Bet1"/>
    <property type="match status" value="1"/>
</dbReference>
<keyword evidence="3" id="KW-0813">Transport</keyword>
<dbReference type="PANTHER" id="PTHR12791">
    <property type="entry name" value="GOLGI SNARE BET1-RELATED"/>
    <property type="match status" value="1"/>
</dbReference>
<evidence type="ECO:0000259" key="13">
    <source>
        <dbReference type="PROSITE" id="PS50192"/>
    </source>
</evidence>
<dbReference type="InterPro" id="IPR039899">
    <property type="entry name" value="BET1_SNARE"/>
</dbReference>
<sequence length="215" mass="24523">MVQQSESRFDSKDRSNRTALFDGIEEGGIRANYSHEIDEHENDRAIDGLQDRVNLLKRLSGDINEEVESHNRMLDRMGNDMDASRGILSGTMDRFKMQVETKLEVHRKAAQTNLREMRRHQKYSLIVVDASRVLTSKPPQDYAVLKNSSNRNQKGRYQGREIMNCMPKGARRSSAPSRFINRHIVRIPCLSSANDSWIELGASDRYLGPGSCIQA</sequence>
<keyword evidence="6" id="KW-0653">Protein transport</keyword>
<evidence type="ECO:0000256" key="10">
    <source>
        <dbReference type="ARBA" id="ARBA00023136"/>
    </source>
</evidence>
<comment type="caution">
    <text evidence="14">The sequence shown here is derived from an EMBL/GenBank/DDBJ whole genome shotgun (WGS) entry which is preliminary data.</text>
</comment>
<reference evidence="14 15" key="1">
    <citation type="submission" date="2024-01" db="EMBL/GenBank/DDBJ databases">
        <title>Genome assemblies of Stephania.</title>
        <authorList>
            <person name="Yang L."/>
        </authorList>
    </citation>
    <scope>NUCLEOTIDE SEQUENCE [LARGE SCALE GENOMIC DNA]</scope>
    <source>
        <strain evidence="14">JXDWG</strain>
        <tissue evidence="14">Leaf</tissue>
    </source>
</reference>
<evidence type="ECO:0000256" key="3">
    <source>
        <dbReference type="ARBA" id="ARBA00022448"/>
    </source>
</evidence>
<keyword evidence="8" id="KW-0333">Golgi apparatus</keyword>
<dbReference type="Proteomes" id="UP001419268">
    <property type="component" value="Unassembled WGS sequence"/>
</dbReference>
<name>A0AAP0J395_9MAGN</name>
<comment type="similarity">
    <text evidence="11">Belongs to the BET1 family.</text>
</comment>